<feature type="transmembrane region" description="Helical" evidence="11">
    <location>
        <begin position="106"/>
        <end position="125"/>
    </location>
</feature>
<evidence type="ECO:0000256" key="8">
    <source>
        <dbReference type="ARBA" id="ARBA00023136"/>
    </source>
</evidence>
<evidence type="ECO:0000313" key="15">
    <source>
        <dbReference type="Proteomes" id="UP000198806"/>
    </source>
</evidence>
<evidence type="ECO:0000259" key="12">
    <source>
        <dbReference type="PROSITE" id="PS51371"/>
    </source>
</evidence>
<dbReference type="SMART" id="SM01091">
    <property type="entry name" value="CorC_HlyC"/>
    <property type="match status" value="1"/>
</dbReference>
<keyword evidence="15" id="KW-1185">Reference proteome</keyword>
<dbReference type="SUPFAM" id="SSF54631">
    <property type="entry name" value="CBS-domain pair"/>
    <property type="match status" value="1"/>
</dbReference>
<proteinExistence type="inferred from homology"/>
<dbReference type="Proteomes" id="UP000198806">
    <property type="component" value="Unassembled WGS sequence"/>
</dbReference>
<feature type="domain" description="CBS" evidence="12">
    <location>
        <begin position="291"/>
        <end position="348"/>
    </location>
</feature>
<keyword evidence="7 9" id="KW-0129">CBS domain</keyword>
<dbReference type="InterPro" id="IPR016169">
    <property type="entry name" value="FAD-bd_PCMH_sub2"/>
</dbReference>
<evidence type="ECO:0000256" key="7">
    <source>
        <dbReference type="ARBA" id="ARBA00023122"/>
    </source>
</evidence>
<dbReference type="PANTHER" id="PTHR43099:SF2">
    <property type="entry name" value="UPF0053 PROTEIN YRKA"/>
    <property type="match status" value="1"/>
</dbReference>
<dbReference type="PANTHER" id="PTHR43099">
    <property type="entry name" value="UPF0053 PROTEIN YRKA"/>
    <property type="match status" value="1"/>
</dbReference>
<feature type="transmembrane region" description="Helical" evidence="11">
    <location>
        <begin position="12"/>
        <end position="35"/>
    </location>
</feature>
<name>A0A1I5EQP5_9FIRM</name>
<reference evidence="14 15" key="1">
    <citation type="submission" date="2016-10" db="EMBL/GenBank/DDBJ databases">
        <authorList>
            <person name="de Groot N.N."/>
        </authorList>
    </citation>
    <scope>NUCLEOTIDE SEQUENCE [LARGE SCALE GENOMIC DNA]</scope>
    <source>
        <strain evidence="14 15">DSM 1283</strain>
    </source>
</reference>
<dbReference type="GO" id="GO:0005886">
    <property type="term" value="C:plasma membrane"/>
    <property type="evidence" value="ECO:0007669"/>
    <property type="project" value="UniProtKB-SubCell"/>
</dbReference>
<keyword evidence="6 10" id="KW-1133">Transmembrane helix</keyword>
<feature type="domain" description="CBS" evidence="12">
    <location>
        <begin position="225"/>
        <end position="285"/>
    </location>
</feature>
<evidence type="ECO:0000256" key="4">
    <source>
        <dbReference type="ARBA" id="ARBA00022692"/>
    </source>
</evidence>
<dbReference type="STRING" id="1527.SAMN04489757_11089"/>
<evidence type="ECO:0000313" key="14">
    <source>
        <dbReference type="EMBL" id="SFO13797.1"/>
    </source>
</evidence>
<keyword evidence="4 10" id="KW-0812">Transmembrane</keyword>
<sequence length="445" mass="50354">MDDDPDGDSIFIQILLLLFLTLINGFFSCAEMAMVSVNKNKIKKLVDAGNNKAILVQKFHDEPTKFLSTIQVAITLAGFFSSASAATGLSDPLSRRLTELQVPYSGQISLITVTLILSFFTLVFGELVPKRIALHNPEAISMFSVKPIRAVSKFAYPFIRLLTATTNLVMKIFGSENENVQDMISREEIKSLVEEGQARGVINKKEKEMIDSIIEFDDTLAKEVMTPRINVFAIDVLEPMEEYLDELLEVKYSRIPVYEDDVDNVIGVLYMKDFMREAIKKGFDKIDIRSIMNKPFLVPDSKNIDELFKEMQLSKTQIAILIDEYGGFSGIVTLEDLVEEVMGDIDDEYDNNAPKIKKIDNSTYLIDGMIPIDELNYKLDLNISSENFETISGLLIDTLGEIPRDHDDRTIELDGLVFKIESVKKKRIDKIKLYIGPREEIVQQS</sequence>
<comment type="similarity">
    <text evidence="2">Belongs to the UPF0053 family.</text>
</comment>
<dbReference type="InterPro" id="IPR046342">
    <property type="entry name" value="CBS_dom_sf"/>
</dbReference>
<organism evidence="14 15">
    <name type="scientific">Anaerocolumna aminovalerica</name>
    <dbReference type="NCBI Taxonomy" id="1527"/>
    <lineage>
        <taxon>Bacteria</taxon>
        <taxon>Bacillati</taxon>
        <taxon>Bacillota</taxon>
        <taxon>Clostridia</taxon>
        <taxon>Lachnospirales</taxon>
        <taxon>Lachnospiraceae</taxon>
        <taxon>Anaerocolumna</taxon>
    </lineage>
</organism>
<dbReference type="PROSITE" id="PS51846">
    <property type="entry name" value="CNNM"/>
    <property type="match status" value="1"/>
</dbReference>
<evidence type="ECO:0000256" key="2">
    <source>
        <dbReference type="ARBA" id="ARBA00006337"/>
    </source>
</evidence>
<dbReference type="InterPro" id="IPR036318">
    <property type="entry name" value="FAD-bd_PCMH-like_sf"/>
</dbReference>
<keyword evidence="8 10" id="KW-0472">Membrane</keyword>
<dbReference type="Gene3D" id="3.10.580.10">
    <property type="entry name" value="CBS-domain"/>
    <property type="match status" value="1"/>
</dbReference>
<feature type="transmembrane region" description="Helical" evidence="11">
    <location>
        <begin position="66"/>
        <end position="86"/>
    </location>
</feature>
<evidence type="ECO:0000256" key="1">
    <source>
        <dbReference type="ARBA" id="ARBA00004651"/>
    </source>
</evidence>
<evidence type="ECO:0000256" key="6">
    <source>
        <dbReference type="ARBA" id="ARBA00022989"/>
    </source>
</evidence>
<evidence type="ECO:0000259" key="13">
    <source>
        <dbReference type="PROSITE" id="PS51846"/>
    </source>
</evidence>
<dbReference type="AlphaFoldDB" id="A0A1I5EQP5"/>
<dbReference type="CDD" id="cd04590">
    <property type="entry name" value="CBS_pair_CorC_HlyC_assoc"/>
    <property type="match status" value="1"/>
</dbReference>
<dbReference type="InterPro" id="IPR002550">
    <property type="entry name" value="CNNM"/>
</dbReference>
<dbReference type="Gene3D" id="3.30.465.10">
    <property type="match status" value="1"/>
</dbReference>
<feature type="domain" description="CNNM transmembrane" evidence="13">
    <location>
        <begin position="6"/>
        <end position="206"/>
    </location>
</feature>
<dbReference type="OrthoDB" id="9798188at2"/>
<dbReference type="InterPro" id="IPR000644">
    <property type="entry name" value="CBS_dom"/>
</dbReference>
<dbReference type="InterPro" id="IPR044751">
    <property type="entry name" value="Ion_transp-like_CBS"/>
</dbReference>
<protein>
    <submittedName>
        <fullName evidence="14">Putative hemolysin</fullName>
    </submittedName>
</protein>
<evidence type="ECO:0000256" key="9">
    <source>
        <dbReference type="PROSITE-ProRule" id="PRU00703"/>
    </source>
</evidence>
<dbReference type="EMBL" id="FOWD01000010">
    <property type="protein sequence ID" value="SFO13797.1"/>
    <property type="molecule type" value="Genomic_DNA"/>
</dbReference>
<dbReference type="PROSITE" id="PS51371">
    <property type="entry name" value="CBS"/>
    <property type="match status" value="2"/>
</dbReference>
<gene>
    <name evidence="14" type="ORF">SAMN04489757_11089</name>
</gene>
<dbReference type="Pfam" id="PF00571">
    <property type="entry name" value="CBS"/>
    <property type="match status" value="2"/>
</dbReference>
<evidence type="ECO:0000256" key="3">
    <source>
        <dbReference type="ARBA" id="ARBA00022475"/>
    </source>
</evidence>
<dbReference type="InterPro" id="IPR051676">
    <property type="entry name" value="UPF0053_domain"/>
</dbReference>
<dbReference type="RefSeq" id="WP_091685825.1">
    <property type="nucleotide sequence ID" value="NZ_BAABFM010000061.1"/>
</dbReference>
<comment type="subcellular location">
    <subcellularLocation>
        <location evidence="1">Cell membrane</location>
        <topology evidence="1">Multi-pass membrane protein</topology>
    </subcellularLocation>
</comment>
<dbReference type="SUPFAM" id="SSF56176">
    <property type="entry name" value="FAD-binding/transporter-associated domain-like"/>
    <property type="match status" value="1"/>
</dbReference>
<evidence type="ECO:0000256" key="5">
    <source>
        <dbReference type="ARBA" id="ARBA00022737"/>
    </source>
</evidence>
<keyword evidence="3" id="KW-1003">Cell membrane</keyword>
<evidence type="ECO:0000256" key="11">
    <source>
        <dbReference type="SAM" id="Phobius"/>
    </source>
</evidence>
<dbReference type="FunFam" id="3.10.580.10:FF:000002">
    <property type="entry name" value="Magnesium/cobalt efflux protein CorC"/>
    <property type="match status" value="1"/>
</dbReference>
<dbReference type="Pfam" id="PF01595">
    <property type="entry name" value="CNNM"/>
    <property type="match status" value="1"/>
</dbReference>
<dbReference type="GO" id="GO:0050660">
    <property type="term" value="F:flavin adenine dinucleotide binding"/>
    <property type="evidence" value="ECO:0007669"/>
    <property type="project" value="InterPro"/>
</dbReference>
<accession>A0A1I5EQP5</accession>
<keyword evidence="5" id="KW-0677">Repeat</keyword>
<evidence type="ECO:0000256" key="10">
    <source>
        <dbReference type="PROSITE-ProRule" id="PRU01193"/>
    </source>
</evidence>
<dbReference type="Pfam" id="PF03471">
    <property type="entry name" value="CorC_HlyC"/>
    <property type="match status" value="1"/>
</dbReference>
<dbReference type="InterPro" id="IPR005170">
    <property type="entry name" value="Transptr-assoc_dom"/>
</dbReference>